<dbReference type="InterPro" id="IPR036255">
    <property type="entry name" value="YgfB-like_sf"/>
</dbReference>
<dbReference type="Proteomes" id="UP000285478">
    <property type="component" value="Chromosome"/>
</dbReference>
<comment type="similarity">
    <text evidence="1">Belongs to the UPF0149 family.</text>
</comment>
<proteinExistence type="inferred from homology"/>
<dbReference type="GO" id="GO:0005829">
    <property type="term" value="C:cytosol"/>
    <property type="evidence" value="ECO:0007669"/>
    <property type="project" value="TreeGrafter"/>
</dbReference>
<dbReference type="KEGG" id="htr:EPV75_08415"/>
<dbReference type="InterPro" id="IPR011978">
    <property type="entry name" value="YgfB-like"/>
</dbReference>
<evidence type="ECO:0000313" key="2">
    <source>
        <dbReference type="EMBL" id="QAB15686.1"/>
    </source>
</evidence>
<protein>
    <submittedName>
        <fullName evidence="2">YecA family protein</fullName>
    </submittedName>
</protein>
<reference evidence="2 3" key="1">
    <citation type="journal article" date="2018" name="Environ. Microbiol.">
        <title>Genomes of ubiquitous marine and hypersaline Hydrogenovibrio, Thiomicrorhabdus and Thiomicrospira spp. encode a diversity of mechanisms to sustain chemolithoautotrophy in heterogeneous environments.</title>
        <authorList>
            <person name="Scott K.M."/>
            <person name="Williams J."/>
            <person name="Porter C.M.B."/>
            <person name="Russel S."/>
            <person name="Harmer T.L."/>
            <person name="Paul J.H."/>
            <person name="Antonen K.M."/>
            <person name="Bridges M.K."/>
            <person name="Camper G.J."/>
            <person name="Campla C.K."/>
            <person name="Casella L.G."/>
            <person name="Chase E."/>
            <person name="Conrad J.W."/>
            <person name="Cruz M.C."/>
            <person name="Dunlap D.S."/>
            <person name="Duran L."/>
            <person name="Fahsbender E.M."/>
            <person name="Goldsmith D.B."/>
            <person name="Keeley R.F."/>
            <person name="Kondoff M.R."/>
            <person name="Kussy B.I."/>
            <person name="Lane M.K."/>
            <person name="Lawler S."/>
            <person name="Leigh B.A."/>
            <person name="Lewis C."/>
            <person name="Lostal L.M."/>
            <person name="Marking D."/>
            <person name="Mancera P.A."/>
            <person name="McClenthan E.C."/>
            <person name="McIntyre E.A."/>
            <person name="Mine J.A."/>
            <person name="Modi S."/>
            <person name="Moore B.D."/>
            <person name="Morgan W.A."/>
            <person name="Nelson K.M."/>
            <person name="Nguyen K.N."/>
            <person name="Ogburn N."/>
            <person name="Parrino D.G."/>
            <person name="Pedapudi A.D."/>
            <person name="Pelham R.P."/>
            <person name="Preece A.M."/>
            <person name="Rampersad E.A."/>
            <person name="Richardson J.C."/>
            <person name="Rodgers C.M."/>
            <person name="Schaffer B.L."/>
            <person name="Sheridan N.E."/>
            <person name="Solone M.R."/>
            <person name="Staley Z.R."/>
            <person name="Tabuchi M."/>
            <person name="Waide R.J."/>
            <person name="Wanjugi P.W."/>
            <person name="Young S."/>
            <person name="Clum A."/>
            <person name="Daum C."/>
            <person name="Huntemann M."/>
            <person name="Ivanova N."/>
            <person name="Kyrpides N."/>
            <person name="Mikhailova N."/>
            <person name="Palaniappan K."/>
            <person name="Pillay M."/>
            <person name="Reddy T.B.K."/>
            <person name="Shapiro N."/>
            <person name="Stamatis D."/>
            <person name="Varghese N."/>
            <person name="Woyke T."/>
            <person name="Boden R."/>
            <person name="Freyermuth S.K."/>
            <person name="Kerfeld C.A."/>
        </authorList>
    </citation>
    <scope>NUCLEOTIDE SEQUENCE [LARGE SCALE GENOMIC DNA]</scope>
    <source>
        <strain evidence="2 3">JR-2</strain>
    </source>
</reference>
<sequence length="189" mass="21152">MDFDQLNEALKAHPELESPSFLQGMLVGLMCGDSDLKEAVWIKRILEEAEVKSVKENLLVQLHELYLESNKTLNGSGFELTLCLPEENEELAWRVAMLGQWCEGFLYGMGLAGQSEQKLKGDVAELFRDFGDIARIEIDGLSEAGEQEESDFMELVEFVKIGVLTINEELNPVEGSPIMMQDAPTDTLH</sequence>
<dbReference type="RefSeq" id="WP_029938452.1">
    <property type="nucleotide sequence ID" value="NZ_CP035033.1"/>
</dbReference>
<dbReference type="SUPFAM" id="SSF101327">
    <property type="entry name" value="YgfB-like"/>
    <property type="match status" value="1"/>
</dbReference>
<dbReference type="Gene3D" id="1.20.120.740">
    <property type="entry name" value="YgfB uncharacterised protein family UPF0149, PF03695"/>
    <property type="match status" value="1"/>
</dbReference>
<keyword evidence="3" id="KW-1185">Reference proteome</keyword>
<dbReference type="EMBL" id="CP035033">
    <property type="protein sequence ID" value="QAB15686.1"/>
    <property type="molecule type" value="Genomic_DNA"/>
</dbReference>
<dbReference type="Pfam" id="PF03695">
    <property type="entry name" value="UPF0149"/>
    <property type="match status" value="1"/>
</dbReference>
<dbReference type="PANTHER" id="PTHR37528">
    <property type="entry name" value="UPF0149 PROTEIN YGFB"/>
    <property type="match status" value="1"/>
</dbReference>
<evidence type="ECO:0000313" key="3">
    <source>
        <dbReference type="Proteomes" id="UP000285478"/>
    </source>
</evidence>
<evidence type="ECO:0000256" key="1">
    <source>
        <dbReference type="ARBA" id="ARBA00038308"/>
    </source>
</evidence>
<organism evidence="2 3">
    <name type="scientific">Hydrogenovibrio thermophilus</name>
    <dbReference type="NCBI Taxonomy" id="265883"/>
    <lineage>
        <taxon>Bacteria</taxon>
        <taxon>Pseudomonadati</taxon>
        <taxon>Pseudomonadota</taxon>
        <taxon>Gammaproteobacteria</taxon>
        <taxon>Thiotrichales</taxon>
        <taxon>Piscirickettsiaceae</taxon>
        <taxon>Hydrogenovibrio</taxon>
    </lineage>
</organism>
<dbReference type="AlphaFoldDB" id="A0A410H466"/>
<dbReference type="NCBIfam" id="TIGR02292">
    <property type="entry name" value="ygfB_yecA"/>
    <property type="match status" value="1"/>
</dbReference>
<dbReference type="PANTHER" id="PTHR37528:SF1">
    <property type="entry name" value="UPF0149 PROTEIN YGFB"/>
    <property type="match status" value="1"/>
</dbReference>
<accession>A0A410H466</accession>
<gene>
    <name evidence="2" type="ORF">EPV75_08415</name>
</gene>
<name>A0A410H466_9GAMM</name>